<evidence type="ECO:0000313" key="6">
    <source>
        <dbReference type="Proteomes" id="UP000316213"/>
    </source>
</evidence>
<comment type="caution">
    <text evidence="5">The sequence shown here is derived from an EMBL/GenBank/DDBJ whole genome shotgun (WGS) entry which is preliminary data.</text>
</comment>
<protein>
    <submittedName>
        <fullName evidence="5">Planctomycete cytochrome C</fullName>
    </submittedName>
</protein>
<reference evidence="5 6" key="1">
    <citation type="submission" date="2019-02" db="EMBL/GenBank/DDBJ databases">
        <title>Deep-cultivation of Planctomycetes and their phenomic and genomic characterization uncovers novel biology.</title>
        <authorList>
            <person name="Wiegand S."/>
            <person name="Jogler M."/>
            <person name="Boedeker C."/>
            <person name="Pinto D."/>
            <person name="Vollmers J."/>
            <person name="Rivas-Marin E."/>
            <person name="Kohn T."/>
            <person name="Peeters S.H."/>
            <person name="Heuer A."/>
            <person name="Rast P."/>
            <person name="Oberbeckmann S."/>
            <person name="Bunk B."/>
            <person name="Jeske O."/>
            <person name="Meyerdierks A."/>
            <person name="Storesund J.E."/>
            <person name="Kallscheuer N."/>
            <person name="Luecker S."/>
            <person name="Lage O.M."/>
            <person name="Pohl T."/>
            <person name="Merkel B.J."/>
            <person name="Hornburger P."/>
            <person name="Mueller R.-W."/>
            <person name="Bruemmer F."/>
            <person name="Labrenz M."/>
            <person name="Spormann A.M."/>
            <person name="Op Den Camp H."/>
            <person name="Overmann J."/>
            <person name="Amann R."/>
            <person name="Jetten M.S.M."/>
            <person name="Mascher T."/>
            <person name="Medema M.H."/>
            <person name="Devos D.P."/>
            <person name="Kaster A.-K."/>
            <person name="Ovreas L."/>
            <person name="Rohde M."/>
            <person name="Galperin M.Y."/>
            <person name="Jogler C."/>
        </authorList>
    </citation>
    <scope>NUCLEOTIDE SEQUENCE [LARGE SCALE GENOMIC DNA]</scope>
    <source>
        <strain evidence="5 6">Pla100</strain>
    </source>
</reference>
<dbReference type="InterPro" id="IPR011444">
    <property type="entry name" value="DUF1549"/>
</dbReference>
<accession>A0A5C6AVR4</accession>
<proteinExistence type="predicted"/>
<dbReference type="InterPro" id="IPR022655">
    <property type="entry name" value="DUF1553"/>
</dbReference>
<evidence type="ECO:0000256" key="1">
    <source>
        <dbReference type="SAM" id="SignalP"/>
    </source>
</evidence>
<dbReference type="Proteomes" id="UP000316213">
    <property type="component" value="Unassembled WGS sequence"/>
</dbReference>
<dbReference type="PANTHER" id="PTHR35889:SF3">
    <property type="entry name" value="F-BOX DOMAIN-CONTAINING PROTEIN"/>
    <property type="match status" value="1"/>
</dbReference>
<keyword evidence="1" id="KW-0732">Signal</keyword>
<dbReference type="Pfam" id="PF07583">
    <property type="entry name" value="PSCyt2"/>
    <property type="match status" value="1"/>
</dbReference>
<dbReference type="OrthoDB" id="127107at2"/>
<organism evidence="5 6">
    <name type="scientific">Neorhodopirellula pilleata</name>
    <dbReference type="NCBI Taxonomy" id="2714738"/>
    <lineage>
        <taxon>Bacteria</taxon>
        <taxon>Pseudomonadati</taxon>
        <taxon>Planctomycetota</taxon>
        <taxon>Planctomycetia</taxon>
        <taxon>Pirellulales</taxon>
        <taxon>Pirellulaceae</taxon>
        <taxon>Neorhodopirellula</taxon>
    </lineage>
</organism>
<dbReference type="InterPro" id="IPR013320">
    <property type="entry name" value="ConA-like_dom_sf"/>
</dbReference>
<keyword evidence="6" id="KW-1185">Reference proteome</keyword>
<dbReference type="PANTHER" id="PTHR35889">
    <property type="entry name" value="CYCLOINULO-OLIGOSACCHARIDE FRUCTANOTRANSFERASE-RELATED"/>
    <property type="match status" value="1"/>
</dbReference>
<name>A0A5C6AVR4_9BACT</name>
<dbReference type="RefSeq" id="WP_146575724.1">
    <property type="nucleotide sequence ID" value="NZ_SJPM01000001.1"/>
</dbReference>
<evidence type="ECO:0000259" key="2">
    <source>
        <dbReference type="Pfam" id="PF07583"/>
    </source>
</evidence>
<dbReference type="SUPFAM" id="SSF49899">
    <property type="entry name" value="Concanavalin A-like lectins/glucanases"/>
    <property type="match status" value="1"/>
</dbReference>
<feature type="domain" description="DUF1549" evidence="2">
    <location>
        <begin position="173"/>
        <end position="378"/>
    </location>
</feature>
<dbReference type="EMBL" id="SJPM01000001">
    <property type="protein sequence ID" value="TWU03142.1"/>
    <property type="molecule type" value="Genomic_DNA"/>
</dbReference>
<evidence type="ECO:0000259" key="3">
    <source>
        <dbReference type="Pfam" id="PF07587"/>
    </source>
</evidence>
<feature type="signal peptide" evidence="1">
    <location>
        <begin position="1"/>
        <end position="27"/>
    </location>
</feature>
<evidence type="ECO:0000259" key="4">
    <source>
        <dbReference type="Pfam" id="PF07635"/>
    </source>
</evidence>
<dbReference type="Pfam" id="PF07635">
    <property type="entry name" value="PSCyt1"/>
    <property type="match status" value="1"/>
</dbReference>
<gene>
    <name evidence="5" type="ORF">Pla100_00600</name>
</gene>
<dbReference type="AlphaFoldDB" id="A0A5C6AVR4"/>
<dbReference type="Gene3D" id="2.60.120.200">
    <property type="match status" value="1"/>
</dbReference>
<dbReference type="InterPro" id="IPR011429">
    <property type="entry name" value="Cyt_c_Planctomycete-type"/>
</dbReference>
<dbReference type="Pfam" id="PF07587">
    <property type="entry name" value="PSD1"/>
    <property type="match status" value="1"/>
</dbReference>
<feature type="domain" description="DUF1553" evidence="3">
    <location>
        <begin position="549"/>
        <end position="784"/>
    </location>
</feature>
<feature type="chain" id="PRO_5023056727" evidence="1">
    <location>
        <begin position="28"/>
        <end position="1072"/>
    </location>
</feature>
<evidence type="ECO:0000313" key="5">
    <source>
        <dbReference type="EMBL" id="TWU03142.1"/>
    </source>
</evidence>
<feature type="domain" description="Cytochrome C Planctomycete-type" evidence="4">
    <location>
        <begin position="50"/>
        <end position="106"/>
    </location>
</feature>
<sequence length="1072" mass="120939" precursor="true">MRHLILQSIQRTLLVMAGFLSVGSVHSADIPSQHVTFFENKVRPLLAEHCFECHSEDEASGELRLDSFGDMLLGGESGAAIVPGKPGESVLIEAINYESFEMPPDEKLSDADIETLTRWVAIGAPWPGADPNAPVRKREHFDEQDRAWWAIQPITAQAPPRAEAKWADWARNEIDLFTLAKMQSEGLTPAPEASRRDLVRRVYLQTVGLPPTPEQVDEFLNDPPEDAYDRLVDRLLESKGYGEHVARQWLDLARYAESDGYRADEYRPHAWRYRDYVIKSFNDDKPYDRFVQEQLAADEMFPDDLDAQVGLTFLRHWVYEWNIRDAPTQWNTIIEDLTDTTADVFLGLGLQCAKCHNHKFDPLLQKDYFRLRAFFDPVMPVDLPWATNDQIERYQQALAKWEANTQTIRDQIAEIENPYREKYRNIAIDRFPEDVQAIARKATEDRTPYEAQIAYLVQRQVQEEYDRLNSYIKADDKEKLVVLRKQLSEYDANKPAALPVIMAVRDQSKTPPPTVIPKRKNDLILPGIPTILTPEPMPIESVSETSTGRRTALAKWITDPANPLTARVIANRVWQLHFGRGLAANTSDFGVLGGPPTHPELLDWLATQLVTDGWSLKALHRRVLLSATFRQSTEHPQFTAYSTIDPANDYYWRRNTTRLSAEQIRDSLLAVSGKLKDRNGGGGVHGDSPYRSVYMQVRRNSPDELLASFDLPLFFNSNSSRNTTTTPIQSLLMFNSDRMLGHARKFAQRISSQSDQLEDQIASAWNLAFARPPTKGETQASLAFIKTQTDRLRAIESKKQEQTTAIETSKLPYRDGQAVKFAVKDPTLQLIVHDDERLNVSDFTVEAFFQLQSVDNGGEVRTLVAKWNRSKDKTGWRFGVTGKGSRRKPQTLVLQAFGKLQNGKVGEAAIFSDQHIEMDTPYYASASVKLATGDQPGTVTFFLKDLSNDDEPLGTAVIEHTLAGDIGNASPLTIGRVAGNQPAVFDGLIDDVRLVNRAIGEEEILYTTEKVIPGLIGFWQFEVDPGVMENTVTDELPIVARGDSIIVLSPQESALVDFCHALLNSNEFLYIN</sequence>